<proteinExistence type="predicted"/>
<gene>
    <name evidence="1" type="ORF">MAGMO_0368</name>
</gene>
<dbReference type="EMBL" id="LO017727">
    <property type="protein sequence ID" value="CRH04580.1"/>
    <property type="molecule type" value="Genomic_DNA"/>
</dbReference>
<name>A0A1S7LCH4_MAGMO</name>
<dbReference type="AlphaFoldDB" id="A0A1S7LCH4"/>
<accession>A0A1S7LCH4</accession>
<organism evidence="1">
    <name type="scientific">Magnetococcus massalia (strain MO-1)</name>
    <dbReference type="NCBI Taxonomy" id="451514"/>
    <lineage>
        <taxon>Bacteria</taxon>
        <taxon>Pseudomonadati</taxon>
        <taxon>Pseudomonadota</taxon>
        <taxon>Magnetococcia</taxon>
        <taxon>Magnetococcales</taxon>
        <taxon>Magnetococcaceae</taxon>
        <taxon>Magnetococcus</taxon>
    </lineage>
</organism>
<reference evidence="1" key="1">
    <citation type="submission" date="2015-04" db="EMBL/GenBank/DDBJ databases">
        <authorList>
            <person name="Syromyatnikov M.Y."/>
            <person name="Popov V.N."/>
        </authorList>
    </citation>
    <scope>NUCLEOTIDE SEQUENCE</scope>
    <source>
        <strain evidence="1">MO-1</strain>
    </source>
</reference>
<protein>
    <submittedName>
        <fullName evidence="1">Uncharacterized protein</fullName>
    </submittedName>
</protein>
<sequence length="114" mass="13621">MIKDHAKGRNDQEHPGLEDYLELYGRYPKVEFWQLNHNPKQGPDPYLFLFRQLVGMMAEGSRFNQSLPSGFTETAKRYVAKDPVTLKHFKGSDNRYFLLSDLRDWLRMEKRKQR</sequence>
<evidence type="ECO:0000313" key="1">
    <source>
        <dbReference type="EMBL" id="CRH04580.1"/>
    </source>
</evidence>